<feature type="domain" description="Response regulatory" evidence="7">
    <location>
        <begin position="409"/>
        <end position="523"/>
    </location>
</feature>
<keyword evidence="3 5" id="KW-0597">Phosphoprotein</keyword>
<dbReference type="SMART" id="SM00387">
    <property type="entry name" value="HATPase_c"/>
    <property type="match status" value="1"/>
</dbReference>
<dbReference type="SMART" id="SM00388">
    <property type="entry name" value="HisKA"/>
    <property type="match status" value="1"/>
</dbReference>
<dbReference type="InterPro" id="IPR003594">
    <property type="entry name" value="HATPase_dom"/>
</dbReference>
<dbReference type="PANTHER" id="PTHR43065">
    <property type="entry name" value="SENSOR HISTIDINE KINASE"/>
    <property type="match status" value="1"/>
</dbReference>
<dbReference type="Proteomes" id="UP001064504">
    <property type="component" value="Chromosome"/>
</dbReference>
<name>A0ABY6AS24_9PSED</name>
<dbReference type="InterPro" id="IPR011006">
    <property type="entry name" value="CheY-like_superfamily"/>
</dbReference>
<dbReference type="Pfam" id="PF02518">
    <property type="entry name" value="HATPase_c"/>
    <property type="match status" value="1"/>
</dbReference>
<evidence type="ECO:0000259" key="7">
    <source>
        <dbReference type="PROSITE" id="PS50110"/>
    </source>
</evidence>
<comment type="catalytic activity">
    <reaction evidence="1">
        <text>ATP + protein L-histidine = ADP + protein N-phospho-L-histidine.</text>
        <dbReference type="EC" id="2.7.13.3"/>
    </reaction>
</comment>
<feature type="modified residue" description="4-aspartylphosphate" evidence="5">
    <location>
        <position position="459"/>
    </location>
</feature>
<dbReference type="InterPro" id="IPR004358">
    <property type="entry name" value="Sig_transdc_His_kin-like_C"/>
</dbReference>
<dbReference type="EMBL" id="CP104557">
    <property type="protein sequence ID" value="UXH41970.1"/>
    <property type="molecule type" value="Genomic_DNA"/>
</dbReference>
<accession>A0ABY6AS24</accession>
<keyword evidence="4" id="KW-0418">Kinase</keyword>
<evidence type="ECO:0000256" key="5">
    <source>
        <dbReference type="PROSITE-ProRule" id="PRU00169"/>
    </source>
</evidence>
<dbReference type="Gene3D" id="3.40.50.2300">
    <property type="match status" value="1"/>
</dbReference>
<dbReference type="Gene3D" id="3.30.450.20">
    <property type="entry name" value="PAS domain"/>
    <property type="match status" value="1"/>
</dbReference>
<evidence type="ECO:0000313" key="8">
    <source>
        <dbReference type="EMBL" id="UXH41970.1"/>
    </source>
</evidence>
<dbReference type="PROSITE" id="PS50110">
    <property type="entry name" value="RESPONSE_REGULATORY"/>
    <property type="match status" value="1"/>
</dbReference>
<evidence type="ECO:0000313" key="9">
    <source>
        <dbReference type="Proteomes" id="UP001064504"/>
    </source>
</evidence>
<dbReference type="InterPro" id="IPR003661">
    <property type="entry name" value="HisK_dim/P_dom"/>
</dbReference>
<reference evidence="8" key="1">
    <citation type="submission" date="2022-09" db="EMBL/GenBank/DDBJ databases">
        <title>Complete genome sequence of Pseudomonas promysalinigenes strain RL-WG26, a newly isolated PGPR with the potential for plant salinity stress alleviation.</title>
        <authorList>
            <person name="Ren L."/>
            <person name="Wang G."/>
            <person name="Hu H."/>
        </authorList>
    </citation>
    <scope>NUCLEOTIDE SEQUENCE</scope>
    <source>
        <strain evidence="8">RL-WG26</strain>
    </source>
</reference>
<dbReference type="InterPro" id="IPR036097">
    <property type="entry name" value="HisK_dim/P_sf"/>
</dbReference>
<evidence type="ECO:0000256" key="3">
    <source>
        <dbReference type="ARBA" id="ARBA00022553"/>
    </source>
</evidence>
<dbReference type="CDD" id="cd00082">
    <property type="entry name" value="HisKA"/>
    <property type="match status" value="1"/>
</dbReference>
<dbReference type="GO" id="GO:0005524">
    <property type="term" value="F:ATP binding"/>
    <property type="evidence" value="ECO:0007669"/>
    <property type="project" value="UniProtKB-KW"/>
</dbReference>
<dbReference type="InterPro" id="IPR005467">
    <property type="entry name" value="His_kinase_dom"/>
</dbReference>
<proteinExistence type="predicted"/>
<dbReference type="InterPro" id="IPR001789">
    <property type="entry name" value="Sig_transdc_resp-reg_receiver"/>
</dbReference>
<dbReference type="SUPFAM" id="SSF47384">
    <property type="entry name" value="Homodimeric domain of signal transducing histidine kinase"/>
    <property type="match status" value="1"/>
</dbReference>
<dbReference type="Gene3D" id="1.10.287.130">
    <property type="match status" value="1"/>
</dbReference>
<dbReference type="SUPFAM" id="SSF55874">
    <property type="entry name" value="ATPase domain of HSP90 chaperone/DNA topoisomerase II/histidine kinase"/>
    <property type="match status" value="1"/>
</dbReference>
<evidence type="ECO:0000256" key="4">
    <source>
        <dbReference type="ARBA" id="ARBA00022777"/>
    </source>
</evidence>
<dbReference type="RefSeq" id="WP_261745412.1">
    <property type="nucleotide sequence ID" value="NZ_CP104557.1"/>
</dbReference>
<keyword evidence="4" id="KW-0808">Transferase</keyword>
<dbReference type="SUPFAM" id="SSF52172">
    <property type="entry name" value="CheY-like"/>
    <property type="match status" value="1"/>
</dbReference>
<keyword evidence="8" id="KW-0067">ATP-binding</keyword>
<dbReference type="Pfam" id="PF00512">
    <property type="entry name" value="HisKA"/>
    <property type="match status" value="1"/>
</dbReference>
<keyword evidence="9" id="KW-1185">Reference proteome</keyword>
<evidence type="ECO:0000256" key="2">
    <source>
        <dbReference type="ARBA" id="ARBA00012438"/>
    </source>
</evidence>
<dbReference type="InterPro" id="IPR036890">
    <property type="entry name" value="HATPase_C_sf"/>
</dbReference>
<evidence type="ECO:0000259" key="6">
    <source>
        <dbReference type="PROSITE" id="PS50109"/>
    </source>
</evidence>
<gene>
    <name evidence="8" type="ORF">N5C08_10770</name>
</gene>
<sequence length="530" mass="57986">MPSDDPTSCTATQGARQCSDSSQATSKLLAELIDHSLANVFAFDRDFRLLAINRTAQQTFQRVRSMVPQVGDNLLQWITRHPDLAALMQPFIPRMVAGQPFTESIALGPADDLRHYQIIYNALSDPEHGMLGGSLFAYDISERVAEQARMRKIEEALYQSQKMEAVGQLTGGIAHDFNNLLGGILGALEMAEQHQDEHRYLDTTRLLGVARQNALRAASLVQRLLAFSRQQTLAPQLVNVHQLVAGMHELIASSLGTRITFIDQTQQEHWPVLIDPNQLENTLLNLCINARDAMPSGGTVLLASDNTLLDQAQAQALELPSGSYLHVSVSDSGTGMPAEVLQRAFDPFFTTKPAGQGSGLGLSIVYGFVRQSGGQVRITSNPEQGTCVHLYLPRAASQASAHTDGQPQTVMVVEGQAVQRMLICEVLEEQGHQVHSFSDGYSALQALRGGLRPDLLITDISLPGGIDGYQVAAACQKRPECVLVLFITSSASSRVNVRPDPYCDVLYKPFELAALSQHVEKLLKKRYLPR</sequence>
<keyword evidence="8" id="KW-0547">Nucleotide-binding</keyword>
<dbReference type="PANTHER" id="PTHR43065:SF42">
    <property type="entry name" value="TWO-COMPONENT SENSOR PPRA"/>
    <property type="match status" value="1"/>
</dbReference>
<feature type="domain" description="Histidine kinase" evidence="6">
    <location>
        <begin position="172"/>
        <end position="396"/>
    </location>
</feature>
<dbReference type="PROSITE" id="PS50109">
    <property type="entry name" value="HIS_KIN"/>
    <property type="match status" value="1"/>
</dbReference>
<dbReference type="Pfam" id="PF00072">
    <property type="entry name" value="Response_reg"/>
    <property type="match status" value="1"/>
</dbReference>
<dbReference type="SMART" id="SM00448">
    <property type="entry name" value="REC"/>
    <property type="match status" value="1"/>
</dbReference>
<dbReference type="Pfam" id="PF08448">
    <property type="entry name" value="PAS_4"/>
    <property type="match status" value="1"/>
</dbReference>
<dbReference type="EC" id="2.7.13.3" evidence="2"/>
<evidence type="ECO:0000256" key="1">
    <source>
        <dbReference type="ARBA" id="ARBA00000085"/>
    </source>
</evidence>
<dbReference type="PRINTS" id="PR00344">
    <property type="entry name" value="BCTRLSENSOR"/>
</dbReference>
<organism evidence="8 9">
    <name type="scientific">Pseudomonas promysalinigenes</name>
    <dbReference type="NCBI Taxonomy" id="485898"/>
    <lineage>
        <taxon>Bacteria</taxon>
        <taxon>Pseudomonadati</taxon>
        <taxon>Pseudomonadota</taxon>
        <taxon>Gammaproteobacteria</taxon>
        <taxon>Pseudomonadales</taxon>
        <taxon>Pseudomonadaceae</taxon>
        <taxon>Pseudomonas</taxon>
    </lineage>
</organism>
<protein>
    <recommendedName>
        <fullName evidence="2">histidine kinase</fullName>
        <ecNumber evidence="2">2.7.13.3</ecNumber>
    </recommendedName>
</protein>
<dbReference type="InterPro" id="IPR013656">
    <property type="entry name" value="PAS_4"/>
</dbReference>
<dbReference type="Gene3D" id="3.30.565.10">
    <property type="entry name" value="Histidine kinase-like ATPase, C-terminal domain"/>
    <property type="match status" value="1"/>
</dbReference>